<dbReference type="STRING" id="93759.A0A1R3KY20"/>
<accession>A0A1R3KY20</accession>
<dbReference type="GO" id="GO:0004672">
    <property type="term" value="F:protein kinase activity"/>
    <property type="evidence" value="ECO:0007669"/>
    <property type="project" value="InterPro"/>
</dbReference>
<dbReference type="Pfam" id="PF07714">
    <property type="entry name" value="PK_Tyr_Ser-Thr"/>
    <property type="match status" value="1"/>
</dbReference>
<comment type="caution">
    <text evidence="7">The sequence shown here is derived from an EMBL/GenBank/DDBJ whole genome shotgun (WGS) entry which is preliminary data.</text>
</comment>
<dbReference type="Pfam" id="PF01453">
    <property type="entry name" value="B_lectin"/>
    <property type="match status" value="1"/>
</dbReference>
<evidence type="ECO:0000256" key="1">
    <source>
        <dbReference type="ARBA" id="ARBA00022729"/>
    </source>
</evidence>
<dbReference type="PANTHER" id="PTHR32444:SF198">
    <property type="entry name" value="BULB-TYPE LECTIN DOMAIN-CONTAINING PROTEIN"/>
    <property type="match status" value="1"/>
</dbReference>
<evidence type="ECO:0008006" key="9">
    <source>
        <dbReference type="Google" id="ProtNLM"/>
    </source>
</evidence>
<organism evidence="7 8">
    <name type="scientific">Corchorus olitorius</name>
    <dbReference type="NCBI Taxonomy" id="93759"/>
    <lineage>
        <taxon>Eukaryota</taxon>
        <taxon>Viridiplantae</taxon>
        <taxon>Streptophyta</taxon>
        <taxon>Embryophyta</taxon>
        <taxon>Tracheophyta</taxon>
        <taxon>Spermatophyta</taxon>
        <taxon>Magnoliopsida</taxon>
        <taxon>eudicotyledons</taxon>
        <taxon>Gunneridae</taxon>
        <taxon>Pentapetalae</taxon>
        <taxon>rosids</taxon>
        <taxon>malvids</taxon>
        <taxon>Malvales</taxon>
        <taxon>Malvaceae</taxon>
        <taxon>Grewioideae</taxon>
        <taxon>Apeibeae</taxon>
        <taxon>Corchorus</taxon>
    </lineage>
</organism>
<dbReference type="PROSITE" id="PS50011">
    <property type="entry name" value="PROTEIN_KINASE_DOM"/>
    <property type="match status" value="1"/>
</dbReference>
<dbReference type="CDD" id="cd00028">
    <property type="entry name" value="B_lectin"/>
    <property type="match status" value="1"/>
</dbReference>
<keyword evidence="8" id="KW-1185">Reference proteome</keyword>
<dbReference type="Gene3D" id="2.90.10.10">
    <property type="entry name" value="Bulb-type lectin domain"/>
    <property type="match status" value="1"/>
</dbReference>
<dbReference type="SUPFAM" id="SSF51110">
    <property type="entry name" value="alpha-D-mannose-specific plant lectins"/>
    <property type="match status" value="1"/>
</dbReference>
<evidence type="ECO:0000256" key="4">
    <source>
        <dbReference type="SAM" id="SignalP"/>
    </source>
</evidence>
<keyword evidence="3" id="KW-0325">Glycoprotein</keyword>
<dbReference type="Proteomes" id="UP000187203">
    <property type="component" value="Unassembled WGS sequence"/>
</dbReference>
<name>A0A1R3KY20_9ROSI</name>
<evidence type="ECO:0000313" key="8">
    <source>
        <dbReference type="Proteomes" id="UP000187203"/>
    </source>
</evidence>
<evidence type="ECO:0000259" key="5">
    <source>
        <dbReference type="PROSITE" id="PS50011"/>
    </source>
</evidence>
<reference evidence="8" key="1">
    <citation type="submission" date="2013-09" db="EMBL/GenBank/DDBJ databases">
        <title>Corchorus olitorius genome sequencing.</title>
        <authorList>
            <person name="Alam M."/>
            <person name="Haque M.S."/>
            <person name="Islam M.S."/>
            <person name="Emdad E.M."/>
            <person name="Islam M.M."/>
            <person name="Ahmed B."/>
            <person name="Halim A."/>
            <person name="Hossen Q.M.M."/>
            <person name="Hossain M.Z."/>
            <person name="Ahmed R."/>
            <person name="Khan M.M."/>
            <person name="Islam R."/>
            <person name="Rashid M.M."/>
            <person name="Khan S.A."/>
            <person name="Rahman M.S."/>
            <person name="Alam M."/>
            <person name="Yahiya A.S."/>
            <person name="Khan M.S."/>
            <person name="Azam M.S."/>
            <person name="Haque T."/>
            <person name="Lashkar M.Z.H."/>
            <person name="Akhand A.I."/>
            <person name="Morshed G."/>
            <person name="Roy S."/>
            <person name="Uddin K.S."/>
            <person name="Rabeya T."/>
            <person name="Hossain A.S."/>
            <person name="Chowdhury A."/>
            <person name="Snigdha A.R."/>
            <person name="Mortoza M.S."/>
            <person name="Matin S.A."/>
            <person name="Hoque S.M.E."/>
            <person name="Islam M.K."/>
            <person name="Roy D.K."/>
            <person name="Haider R."/>
            <person name="Moosa M.M."/>
            <person name="Elias S.M."/>
            <person name="Hasan A.M."/>
            <person name="Jahan S."/>
            <person name="Shafiuddin M."/>
            <person name="Mahmood N."/>
            <person name="Shommy N.S."/>
        </authorList>
    </citation>
    <scope>NUCLEOTIDE SEQUENCE [LARGE SCALE GENOMIC DNA]</scope>
    <source>
        <strain evidence="8">cv. O-4</strain>
    </source>
</reference>
<dbReference type="FunFam" id="2.90.10.10:FF:000001">
    <property type="entry name" value="G-type lectin S-receptor-like serine/threonine-protein kinase"/>
    <property type="match status" value="1"/>
</dbReference>
<dbReference type="InterPro" id="IPR001480">
    <property type="entry name" value="Bulb-type_lectin_dom"/>
</dbReference>
<dbReference type="PROSITE" id="PS50927">
    <property type="entry name" value="BULB_LECTIN"/>
    <property type="match status" value="1"/>
</dbReference>
<feature type="chain" id="PRO_5013385906" description="Bulb-type lectin domain-containing protein" evidence="4">
    <location>
        <begin position="28"/>
        <end position="273"/>
    </location>
</feature>
<feature type="signal peptide" evidence="4">
    <location>
        <begin position="1"/>
        <end position="27"/>
    </location>
</feature>
<dbReference type="SUPFAM" id="SSF56112">
    <property type="entry name" value="Protein kinase-like (PK-like)"/>
    <property type="match status" value="1"/>
</dbReference>
<feature type="domain" description="Bulb-type lectin" evidence="6">
    <location>
        <begin position="28"/>
        <end position="150"/>
    </location>
</feature>
<evidence type="ECO:0000256" key="2">
    <source>
        <dbReference type="ARBA" id="ARBA00023157"/>
    </source>
</evidence>
<protein>
    <recommendedName>
        <fullName evidence="9">Bulb-type lectin domain-containing protein</fullName>
    </recommendedName>
</protein>
<proteinExistence type="predicted"/>
<dbReference type="OrthoDB" id="1000473at2759"/>
<dbReference type="InterPro" id="IPR000719">
    <property type="entry name" value="Prot_kinase_dom"/>
</dbReference>
<evidence type="ECO:0000256" key="3">
    <source>
        <dbReference type="ARBA" id="ARBA00023180"/>
    </source>
</evidence>
<dbReference type="EMBL" id="AWUE01010029">
    <property type="protein sequence ID" value="OMP11985.1"/>
    <property type="molecule type" value="Genomic_DNA"/>
</dbReference>
<dbReference type="SMART" id="SM00108">
    <property type="entry name" value="B_lectin"/>
    <property type="match status" value="1"/>
</dbReference>
<dbReference type="PANTHER" id="PTHR32444">
    <property type="entry name" value="BULB-TYPE LECTIN DOMAIN-CONTAINING PROTEIN"/>
    <property type="match status" value="1"/>
</dbReference>
<feature type="domain" description="Protein kinase" evidence="5">
    <location>
        <begin position="215"/>
        <end position="273"/>
    </location>
</feature>
<dbReference type="InterPro" id="IPR036426">
    <property type="entry name" value="Bulb-type_lectin_dom_sf"/>
</dbReference>
<evidence type="ECO:0000259" key="6">
    <source>
        <dbReference type="PROSITE" id="PS50927"/>
    </source>
</evidence>
<evidence type="ECO:0000313" key="7">
    <source>
        <dbReference type="EMBL" id="OMP11985.1"/>
    </source>
</evidence>
<gene>
    <name evidence="7" type="ORF">COLO4_03550</name>
</gene>
<keyword evidence="1 4" id="KW-0732">Signal</keyword>
<dbReference type="GO" id="GO:0005524">
    <property type="term" value="F:ATP binding"/>
    <property type="evidence" value="ECO:0007669"/>
    <property type="project" value="InterPro"/>
</dbReference>
<sequence length="273" mass="30007">MGKTISSLLLLPPILVVFCICLQFVTAVDTITPSKSIKDPEFIVSQGGVFRLGFFNFANSTNRYVGIWYNQIPVQTVIWVANRNKPLKDSSGILKISETGNLVVSNGQEEILWSSNVTNLVGSNTSALLLDSGNLVLKNEDENRTTIWESFQHPSNGYLPDMKLSTNLRTGQKVKLSSWKSPSDPSEGRKDKVEINMGNLPLFKFEELATATNNFDITKKLGQGGFGPVYKGTLQDGKEIAVKRLSRASGQGLEEFMNEAVVISKLQGENACL</sequence>
<keyword evidence="2" id="KW-1015">Disulfide bond</keyword>
<dbReference type="InterPro" id="IPR001245">
    <property type="entry name" value="Ser-Thr/Tyr_kinase_cat_dom"/>
</dbReference>
<dbReference type="InterPro" id="IPR011009">
    <property type="entry name" value="Kinase-like_dom_sf"/>
</dbReference>
<dbReference type="AlphaFoldDB" id="A0A1R3KY20"/>
<dbReference type="Gene3D" id="3.30.200.20">
    <property type="entry name" value="Phosphorylase Kinase, domain 1"/>
    <property type="match status" value="1"/>
</dbReference>